<comment type="caution">
    <text evidence="4">The sequence shown here is derived from an EMBL/GenBank/DDBJ whole genome shotgun (WGS) entry which is preliminary data.</text>
</comment>
<name>A0A931H591_9BURK</name>
<reference evidence="4" key="1">
    <citation type="submission" date="2020-11" db="EMBL/GenBank/DDBJ databases">
        <title>Bacterial whole genome sequence for Caenimonas sp. DR4.4.</title>
        <authorList>
            <person name="Le V."/>
            <person name="Ko S.-R."/>
            <person name="Ahn C.-Y."/>
            <person name="Oh H.-M."/>
        </authorList>
    </citation>
    <scope>NUCLEOTIDE SEQUENCE</scope>
    <source>
        <strain evidence="4">DR4.4</strain>
    </source>
</reference>
<dbReference type="InterPro" id="IPR050320">
    <property type="entry name" value="N5-glutamine_MTase"/>
</dbReference>
<evidence type="ECO:0000256" key="1">
    <source>
        <dbReference type="ARBA" id="ARBA00022603"/>
    </source>
</evidence>
<gene>
    <name evidence="4" type="ORF">I5803_11590</name>
</gene>
<keyword evidence="5" id="KW-1185">Reference proteome</keyword>
<proteinExistence type="predicted"/>
<dbReference type="InterPro" id="IPR029063">
    <property type="entry name" value="SAM-dependent_MTases_sf"/>
</dbReference>
<dbReference type="PROSITE" id="PS00092">
    <property type="entry name" value="N6_MTASE"/>
    <property type="match status" value="1"/>
</dbReference>
<dbReference type="GO" id="GO:0036009">
    <property type="term" value="F:protein-glutamine N-methyltransferase activity"/>
    <property type="evidence" value="ECO:0007669"/>
    <property type="project" value="TreeGrafter"/>
</dbReference>
<dbReference type="InterPro" id="IPR002052">
    <property type="entry name" value="DNA_methylase_N6_adenine_CS"/>
</dbReference>
<dbReference type="CDD" id="cd02440">
    <property type="entry name" value="AdoMet_MTases"/>
    <property type="match status" value="1"/>
</dbReference>
<keyword evidence="1 4" id="KW-0489">Methyltransferase</keyword>
<dbReference type="SUPFAM" id="SSF53335">
    <property type="entry name" value="S-adenosyl-L-methionine-dependent methyltransferases"/>
    <property type="match status" value="1"/>
</dbReference>
<dbReference type="PANTHER" id="PTHR18895">
    <property type="entry name" value="HEMK METHYLTRANSFERASE"/>
    <property type="match status" value="1"/>
</dbReference>
<evidence type="ECO:0000259" key="3">
    <source>
        <dbReference type="Pfam" id="PF05175"/>
    </source>
</evidence>
<dbReference type="InterPro" id="IPR007848">
    <property type="entry name" value="Small_mtfrase_dom"/>
</dbReference>
<keyword evidence="1 4" id="KW-0808">Transferase</keyword>
<protein>
    <submittedName>
        <fullName evidence="4">Methyltransferase</fullName>
    </submittedName>
</protein>
<sequence length="308" mass="32911">MAGGYRFVTPTPLTHQRVLARDPARRATDLRGILGWSLPFEPDAVGADTLHAMREADVLRESGGLLRSTVRISTLGADGFLHSSYPTVADDSVFFGPDTYRFARFIEQAVDARARRSGPAPASPLRVLDIGCGSGAGAIVVARRLALHGIEADVTMNDINPRALRLAAANAAAAGIACAFAQGDALQAVEGDFDLIVSNPPYMADPQRRAYRDGGEGLGRALSVRIAAQALHRLAPGGQLLLYTGVAIVDGGDPFLHEVEPLLRAARCEWSYEEIDPDVFGEELEAAPYDRADRIAAVGLVATREKDR</sequence>
<dbReference type="Pfam" id="PF05175">
    <property type="entry name" value="MTS"/>
    <property type="match status" value="1"/>
</dbReference>
<keyword evidence="2" id="KW-0949">S-adenosyl-L-methionine</keyword>
<dbReference type="AlphaFoldDB" id="A0A931H591"/>
<dbReference type="GO" id="GO:0032259">
    <property type="term" value="P:methylation"/>
    <property type="evidence" value="ECO:0007669"/>
    <property type="project" value="UniProtKB-KW"/>
</dbReference>
<feature type="domain" description="Methyltransferase small" evidence="3">
    <location>
        <begin position="126"/>
        <end position="242"/>
    </location>
</feature>
<dbReference type="Proteomes" id="UP000651050">
    <property type="component" value="Unassembled WGS sequence"/>
</dbReference>
<evidence type="ECO:0000313" key="5">
    <source>
        <dbReference type="Proteomes" id="UP000651050"/>
    </source>
</evidence>
<evidence type="ECO:0000256" key="2">
    <source>
        <dbReference type="ARBA" id="ARBA00022691"/>
    </source>
</evidence>
<evidence type="ECO:0000313" key="4">
    <source>
        <dbReference type="EMBL" id="MBG9388665.1"/>
    </source>
</evidence>
<dbReference type="Gene3D" id="3.40.50.150">
    <property type="entry name" value="Vaccinia Virus protein VP39"/>
    <property type="match status" value="1"/>
</dbReference>
<dbReference type="PANTHER" id="PTHR18895:SF74">
    <property type="entry name" value="MTRF1L RELEASE FACTOR GLUTAMINE METHYLTRANSFERASE"/>
    <property type="match status" value="1"/>
</dbReference>
<accession>A0A931H591</accession>
<dbReference type="EMBL" id="JADWYS010000001">
    <property type="protein sequence ID" value="MBG9388665.1"/>
    <property type="molecule type" value="Genomic_DNA"/>
</dbReference>
<organism evidence="4 5">
    <name type="scientific">Caenimonas aquaedulcis</name>
    <dbReference type="NCBI Taxonomy" id="2793270"/>
    <lineage>
        <taxon>Bacteria</taxon>
        <taxon>Pseudomonadati</taxon>
        <taxon>Pseudomonadota</taxon>
        <taxon>Betaproteobacteria</taxon>
        <taxon>Burkholderiales</taxon>
        <taxon>Comamonadaceae</taxon>
        <taxon>Caenimonas</taxon>
    </lineage>
</organism>
<dbReference type="GO" id="GO:0003676">
    <property type="term" value="F:nucleic acid binding"/>
    <property type="evidence" value="ECO:0007669"/>
    <property type="project" value="InterPro"/>
</dbReference>